<dbReference type="PRINTS" id="PR00723">
    <property type="entry name" value="SUBTILISIN"/>
</dbReference>
<dbReference type="RefSeq" id="WP_378016053.1">
    <property type="nucleotide sequence ID" value="NZ_JBHSKT010000002.1"/>
</dbReference>
<dbReference type="InterPro" id="IPR023828">
    <property type="entry name" value="Peptidase_S8_Ser-AS"/>
</dbReference>
<evidence type="ECO:0000256" key="2">
    <source>
        <dbReference type="ARBA" id="ARBA00022670"/>
    </source>
</evidence>
<dbReference type="InterPro" id="IPR015500">
    <property type="entry name" value="Peptidase_S8_subtilisin-rel"/>
</dbReference>
<protein>
    <submittedName>
        <fullName evidence="9">S8 family serine peptidase</fullName>
    </submittedName>
</protein>
<name>A0ABW0E5Q6_9BACT</name>
<evidence type="ECO:0000259" key="8">
    <source>
        <dbReference type="Pfam" id="PF00082"/>
    </source>
</evidence>
<dbReference type="Pfam" id="PF00082">
    <property type="entry name" value="Peptidase_S8"/>
    <property type="match status" value="1"/>
</dbReference>
<dbReference type="InterPro" id="IPR036852">
    <property type="entry name" value="Peptidase_S8/S53_dom_sf"/>
</dbReference>
<accession>A0ABW0E5Q6</accession>
<evidence type="ECO:0000256" key="4">
    <source>
        <dbReference type="ARBA" id="ARBA00022825"/>
    </source>
</evidence>
<dbReference type="EMBL" id="JBHSKT010000002">
    <property type="protein sequence ID" value="MFC5269672.1"/>
    <property type="molecule type" value="Genomic_DNA"/>
</dbReference>
<keyword evidence="4 5" id="KW-0720">Serine protease</keyword>
<dbReference type="InterPro" id="IPR023827">
    <property type="entry name" value="Peptidase_S8_Asp-AS"/>
</dbReference>
<comment type="similarity">
    <text evidence="1 5 6">Belongs to the peptidase S8 family.</text>
</comment>
<feature type="domain" description="Peptidase S8/S53" evidence="8">
    <location>
        <begin position="169"/>
        <end position="422"/>
    </location>
</feature>
<evidence type="ECO:0000256" key="5">
    <source>
        <dbReference type="PROSITE-ProRule" id="PRU01240"/>
    </source>
</evidence>
<dbReference type="Gene3D" id="3.40.50.200">
    <property type="entry name" value="Peptidase S8/S53 domain"/>
    <property type="match status" value="1"/>
</dbReference>
<dbReference type="InterPro" id="IPR050131">
    <property type="entry name" value="Peptidase_S8_subtilisin-like"/>
</dbReference>
<evidence type="ECO:0000256" key="1">
    <source>
        <dbReference type="ARBA" id="ARBA00011073"/>
    </source>
</evidence>
<dbReference type="InterPro" id="IPR000209">
    <property type="entry name" value="Peptidase_S8/S53_dom"/>
</dbReference>
<dbReference type="PANTHER" id="PTHR43806:SF67">
    <property type="entry name" value="EGF-LIKE DOMAIN-CONTAINING PROTEIN"/>
    <property type="match status" value="1"/>
</dbReference>
<evidence type="ECO:0000313" key="10">
    <source>
        <dbReference type="Proteomes" id="UP001596161"/>
    </source>
</evidence>
<feature type="active site" description="Charge relay system" evidence="5">
    <location>
        <position position="218"/>
    </location>
</feature>
<dbReference type="Proteomes" id="UP001596161">
    <property type="component" value="Unassembled WGS sequence"/>
</dbReference>
<evidence type="ECO:0000256" key="6">
    <source>
        <dbReference type="RuleBase" id="RU003355"/>
    </source>
</evidence>
<dbReference type="PROSITE" id="PS00136">
    <property type="entry name" value="SUBTILASE_ASP"/>
    <property type="match status" value="1"/>
</dbReference>
<keyword evidence="7" id="KW-0732">Signal</keyword>
<dbReference type="PROSITE" id="PS51892">
    <property type="entry name" value="SUBTILASE"/>
    <property type="match status" value="1"/>
</dbReference>
<keyword evidence="10" id="KW-1185">Reference proteome</keyword>
<reference evidence="10" key="1">
    <citation type="journal article" date="2019" name="Int. J. Syst. Evol. Microbiol.">
        <title>The Global Catalogue of Microorganisms (GCM) 10K type strain sequencing project: providing services to taxonomists for standard genome sequencing and annotation.</title>
        <authorList>
            <consortium name="The Broad Institute Genomics Platform"/>
            <consortium name="The Broad Institute Genome Sequencing Center for Infectious Disease"/>
            <person name="Wu L."/>
            <person name="Ma J."/>
        </authorList>
    </citation>
    <scope>NUCLEOTIDE SEQUENCE [LARGE SCALE GENOMIC DNA]</scope>
    <source>
        <strain evidence="10">KACC 12602</strain>
    </source>
</reference>
<proteinExistence type="inferred from homology"/>
<keyword evidence="3 5" id="KW-0378">Hydrolase</keyword>
<feature type="chain" id="PRO_5046202958" evidence="7">
    <location>
        <begin position="31"/>
        <end position="557"/>
    </location>
</feature>
<keyword evidence="2 5" id="KW-0645">Protease</keyword>
<feature type="active site" description="Charge relay system" evidence="5">
    <location>
        <position position="178"/>
    </location>
</feature>
<evidence type="ECO:0000256" key="3">
    <source>
        <dbReference type="ARBA" id="ARBA00022801"/>
    </source>
</evidence>
<comment type="caution">
    <text evidence="9">The sequence shown here is derived from an EMBL/GenBank/DDBJ whole genome shotgun (WGS) entry which is preliminary data.</text>
</comment>
<dbReference type="PANTHER" id="PTHR43806">
    <property type="entry name" value="PEPTIDASE S8"/>
    <property type="match status" value="1"/>
</dbReference>
<sequence length="557" mass="62101">MSFTSAIFLRRAIFAASLFFFLSSFLPVQAQQKFWVVLKDKKGVSFDPYQYFDAKAIERRQRQHLPLFDETDKPINAKYRHQIISLSDSVSGESRWLNAIACFAKPAQIEQLRKLDFVREIIPFQQQPAILAEIPEKYKVTLKADELEILQNQTASLGAAVFKEKGLNGKGIRIAILDAGFKGVNNTAAFEHLYKEKQLIKTWDFVKRNEYVYSYATHGTLVLSCIAGRLNGHDIGLATGAEFLLARTERMHSERFSEEENWLAAMEWADKNGADIINSSLGYTNDRYFREQMDGRYAFVARAANLAARKGILVVNANGNDGTADWKILGTPADADSVLAVGGIDPKSLFHVNFSSYGPTADKRMKPNVSAFGIVVGAGPKGFENTQGTSFASPLVAGFAACAWQGNRALTNMQLFREIEKSGDLYPYFDYAHGFGMPQAGNLLNGKPTDLKPTMQFEPGKEEVKIVIKTEFMPDTTGPVLTDTTGHGKNGVYLLKAKNPAANYVYYHIANPKGFLDRYYVVEVQDDPEVAVVKLEALRPGSIIRVFYKGYTGFYAH</sequence>
<evidence type="ECO:0000256" key="7">
    <source>
        <dbReference type="SAM" id="SignalP"/>
    </source>
</evidence>
<organism evidence="9 10">
    <name type="scientific">Adhaeribacter terreus</name>
    <dbReference type="NCBI Taxonomy" id="529703"/>
    <lineage>
        <taxon>Bacteria</taxon>
        <taxon>Pseudomonadati</taxon>
        <taxon>Bacteroidota</taxon>
        <taxon>Cytophagia</taxon>
        <taxon>Cytophagales</taxon>
        <taxon>Hymenobacteraceae</taxon>
        <taxon>Adhaeribacter</taxon>
    </lineage>
</organism>
<dbReference type="SUPFAM" id="SSF52743">
    <property type="entry name" value="Subtilisin-like"/>
    <property type="match status" value="1"/>
</dbReference>
<gene>
    <name evidence="9" type="ORF">ACFPIB_03555</name>
</gene>
<dbReference type="PROSITE" id="PS00138">
    <property type="entry name" value="SUBTILASE_SER"/>
    <property type="match status" value="1"/>
</dbReference>
<feature type="signal peptide" evidence="7">
    <location>
        <begin position="1"/>
        <end position="30"/>
    </location>
</feature>
<feature type="active site" description="Charge relay system" evidence="5">
    <location>
        <position position="390"/>
    </location>
</feature>
<evidence type="ECO:0000313" key="9">
    <source>
        <dbReference type="EMBL" id="MFC5269672.1"/>
    </source>
</evidence>